<dbReference type="GO" id="GO:0016423">
    <property type="term" value="F:tRNA (guanine) methyltransferase activity"/>
    <property type="evidence" value="ECO:0007669"/>
    <property type="project" value="TreeGrafter"/>
</dbReference>
<dbReference type="GO" id="GO:0008170">
    <property type="term" value="F:N-methyltransferase activity"/>
    <property type="evidence" value="ECO:0007669"/>
    <property type="project" value="InterPro"/>
</dbReference>
<dbReference type="Gene3D" id="3.40.50.150">
    <property type="entry name" value="Vaccinia Virus protein VP39"/>
    <property type="match status" value="1"/>
</dbReference>
<dbReference type="SUPFAM" id="SSF53335">
    <property type="entry name" value="S-adenosyl-L-methionine-dependent methyltransferases"/>
    <property type="match status" value="1"/>
</dbReference>
<proteinExistence type="predicted"/>
<dbReference type="AlphaFoldDB" id="X1CAI6"/>
<dbReference type="Pfam" id="PF01170">
    <property type="entry name" value="UPF0020"/>
    <property type="match status" value="1"/>
</dbReference>
<protein>
    <recommendedName>
        <fullName evidence="3">Ribosomal RNA large subunit methyltransferase K/L-like methyltransferase domain-containing protein</fullName>
    </recommendedName>
</protein>
<sequence>TSPKICRTLLNFAGARPGDTILDPFCGSGTLLMEAAMLGMKVIGVDINGDQVQGTKSNLSWFGRDIGEQIRFDIVRGDARNLTNLIHKQVDAVAFEPSLGPVAKRKPTAKEAEEIIDELTELYREALVQIAEVLRPDGRVAMTIPVIVSKTGPVSMNFKEMIKGTGLGIYRMLPADMIKSISDSDENLRITPNREVLPERKMGQIVQRQLIVLEK</sequence>
<dbReference type="GO" id="GO:0030488">
    <property type="term" value="P:tRNA methylation"/>
    <property type="evidence" value="ECO:0007669"/>
    <property type="project" value="TreeGrafter"/>
</dbReference>
<dbReference type="InterPro" id="IPR029063">
    <property type="entry name" value="SAM-dependent_MTases_sf"/>
</dbReference>
<dbReference type="GO" id="GO:0003677">
    <property type="term" value="F:DNA binding"/>
    <property type="evidence" value="ECO:0007669"/>
    <property type="project" value="InterPro"/>
</dbReference>
<dbReference type="PANTHER" id="PTHR14911">
    <property type="entry name" value="THUMP DOMAIN-CONTAINING"/>
    <property type="match status" value="1"/>
</dbReference>
<name>X1CAI6_9ZZZZ</name>
<feature type="domain" description="Ribosomal RNA large subunit methyltransferase K/L-like methyltransferase" evidence="3">
    <location>
        <begin position="3"/>
        <end position="143"/>
    </location>
</feature>
<feature type="non-terminal residue" evidence="4">
    <location>
        <position position="1"/>
    </location>
</feature>
<dbReference type="CDD" id="cd02440">
    <property type="entry name" value="AdoMet_MTases"/>
    <property type="match status" value="1"/>
</dbReference>
<accession>X1CAI6</accession>
<keyword evidence="1" id="KW-0489">Methyltransferase</keyword>
<comment type="caution">
    <text evidence="4">The sequence shown here is derived from an EMBL/GenBank/DDBJ whole genome shotgun (WGS) entry which is preliminary data.</text>
</comment>
<dbReference type="PRINTS" id="PR00508">
    <property type="entry name" value="S21N4MTFRASE"/>
</dbReference>
<evidence type="ECO:0000313" key="4">
    <source>
        <dbReference type="EMBL" id="GAH05156.1"/>
    </source>
</evidence>
<evidence type="ECO:0000256" key="2">
    <source>
        <dbReference type="ARBA" id="ARBA00022679"/>
    </source>
</evidence>
<organism evidence="4">
    <name type="scientific">marine sediment metagenome</name>
    <dbReference type="NCBI Taxonomy" id="412755"/>
    <lineage>
        <taxon>unclassified sequences</taxon>
        <taxon>metagenomes</taxon>
        <taxon>ecological metagenomes</taxon>
    </lineage>
</organism>
<evidence type="ECO:0000256" key="1">
    <source>
        <dbReference type="ARBA" id="ARBA00022603"/>
    </source>
</evidence>
<reference evidence="4" key="1">
    <citation type="journal article" date="2014" name="Front. Microbiol.">
        <title>High frequency of phylogenetically diverse reductive dehalogenase-homologous genes in deep subseafloor sedimentary metagenomes.</title>
        <authorList>
            <person name="Kawai M."/>
            <person name="Futagami T."/>
            <person name="Toyoda A."/>
            <person name="Takaki Y."/>
            <person name="Nishi S."/>
            <person name="Hori S."/>
            <person name="Arai W."/>
            <person name="Tsubouchi T."/>
            <person name="Morono Y."/>
            <person name="Uchiyama I."/>
            <person name="Ito T."/>
            <person name="Fujiyama A."/>
            <person name="Inagaki F."/>
            <person name="Takami H."/>
        </authorList>
    </citation>
    <scope>NUCLEOTIDE SEQUENCE</scope>
    <source>
        <strain evidence="4">Expedition CK06-06</strain>
    </source>
</reference>
<keyword evidence="2" id="KW-0808">Transferase</keyword>
<dbReference type="InterPro" id="IPR000241">
    <property type="entry name" value="RlmKL-like_Mtase"/>
</dbReference>
<dbReference type="PANTHER" id="PTHR14911:SF13">
    <property type="entry name" value="TRNA (GUANINE(6)-N2)-METHYLTRANSFERASE THUMP3"/>
    <property type="match status" value="1"/>
</dbReference>
<dbReference type="InterPro" id="IPR001091">
    <property type="entry name" value="RM_Methyltransferase"/>
</dbReference>
<gene>
    <name evidence="4" type="ORF">S01H4_38348</name>
</gene>
<dbReference type="EMBL" id="BART01020675">
    <property type="protein sequence ID" value="GAH05156.1"/>
    <property type="molecule type" value="Genomic_DNA"/>
</dbReference>
<evidence type="ECO:0000259" key="3">
    <source>
        <dbReference type="Pfam" id="PF01170"/>
    </source>
</evidence>